<feature type="chain" id="PRO_5039172883" evidence="1">
    <location>
        <begin position="21"/>
        <end position="124"/>
    </location>
</feature>
<name>A0A9D4UY82_ADICA</name>
<evidence type="ECO:0000256" key="1">
    <source>
        <dbReference type="SAM" id="SignalP"/>
    </source>
</evidence>
<evidence type="ECO:0000313" key="3">
    <source>
        <dbReference type="Proteomes" id="UP000886520"/>
    </source>
</evidence>
<dbReference type="EMBL" id="JABFUD020000008">
    <property type="protein sequence ID" value="KAI5076071.1"/>
    <property type="molecule type" value="Genomic_DNA"/>
</dbReference>
<evidence type="ECO:0000313" key="2">
    <source>
        <dbReference type="EMBL" id="KAI5076071.1"/>
    </source>
</evidence>
<feature type="signal peptide" evidence="1">
    <location>
        <begin position="1"/>
        <end position="20"/>
    </location>
</feature>
<keyword evidence="3" id="KW-1185">Reference proteome</keyword>
<reference evidence="2" key="1">
    <citation type="submission" date="2021-01" db="EMBL/GenBank/DDBJ databases">
        <title>Adiantum capillus-veneris genome.</title>
        <authorList>
            <person name="Fang Y."/>
            <person name="Liao Q."/>
        </authorList>
    </citation>
    <scope>NUCLEOTIDE SEQUENCE</scope>
    <source>
        <strain evidence="2">H3</strain>
        <tissue evidence="2">Leaf</tissue>
    </source>
</reference>
<dbReference type="Proteomes" id="UP000886520">
    <property type="component" value="Chromosome 8"/>
</dbReference>
<comment type="caution">
    <text evidence="2">The sequence shown here is derived from an EMBL/GenBank/DDBJ whole genome shotgun (WGS) entry which is preliminary data.</text>
</comment>
<proteinExistence type="predicted"/>
<dbReference type="OrthoDB" id="10579688at2759"/>
<sequence length="124" mass="13956">MVGLCVISLGVGLVIQPVDLPLLCDTGDIVEKLYNSNSQDRFLVSRTIPLVPTWNEMRLDLIETNTTHAQESFLDHGTFFATLRGEDLSDVVNVCGDASFTLERILYLEIYGEFWRSDNESDPE</sequence>
<gene>
    <name evidence="2" type="ORF">GOP47_0008136</name>
</gene>
<organism evidence="2 3">
    <name type="scientific">Adiantum capillus-veneris</name>
    <name type="common">Maidenhair fern</name>
    <dbReference type="NCBI Taxonomy" id="13818"/>
    <lineage>
        <taxon>Eukaryota</taxon>
        <taxon>Viridiplantae</taxon>
        <taxon>Streptophyta</taxon>
        <taxon>Embryophyta</taxon>
        <taxon>Tracheophyta</taxon>
        <taxon>Polypodiopsida</taxon>
        <taxon>Polypodiidae</taxon>
        <taxon>Polypodiales</taxon>
        <taxon>Pteridineae</taxon>
        <taxon>Pteridaceae</taxon>
        <taxon>Vittarioideae</taxon>
        <taxon>Adiantum</taxon>
    </lineage>
</organism>
<keyword evidence="1" id="KW-0732">Signal</keyword>
<dbReference type="AlphaFoldDB" id="A0A9D4UY82"/>
<protein>
    <submittedName>
        <fullName evidence="2">Uncharacterized protein</fullName>
    </submittedName>
</protein>
<accession>A0A9D4UY82</accession>